<feature type="transmembrane region" description="Helical" evidence="6">
    <location>
        <begin position="20"/>
        <end position="39"/>
    </location>
</feature>
<gene>
    <name evidence="7" type="ORF">LARV_01698</name>
</gene>
<evidence type="ECO:0000256" key="3">
    <source>
        <dbReference type="ARBA" id="ARBA00022692"/>
    </source>
</evidence>
<dbReference type="PANTHER" id="PTHR40277:SF1">
    <property type="entry name" value="BLL5419 PROTEIN"/>
    <property type="match status" value="1"/>
</dbReference>
<evidence type="ECO:0000256" key="5">
    <source>
        <dbReference type="ARBA" id="ARBA00023136"/>
    </source>
</evidence>
<evidence type="ECO:0000256" key="4">
    <source>
        <dbReference type="ARBA" id="ARBA00022989"/>
    </source>
</evidence>
<dbReference type="AlphaFoldDB" id="A0A0S7BH98"/>
<dbReference type="EMBL" id="DF967972">
    <property type="protein sequence ID" value="GAP13939.1"/>
    <property type="molecule type" value="Genomic_DNA"/>
</dbReference>
<dbReference type="Pfam" id="PF03706">
    <property type="entry name" value="LPG_synthase_TM"/>
    <property type="match status" value="1"/>
</dbReference>
<dbReference type="STRING" id="360412.LARV_01698"/>
<sequence>MNGSIQSSPTPEQPRQRVSWLRWAGTLVALSLLVYLLVQQGWDEFIHAIQSIPPWAFLAAFACLFGSRLTTIGRWLALLRSADVSISLWDAFKLVFAGLFASNFLPTTIGGDVVRLAGAVQLRLDAGIVTASLIVDRLVGMAGMATLLPLELPHVLRDGMPALKSAVGQGPLAAVVLPGFLQKIWKKLLEFIQTIWKSMVHWVRRPMGLLQALAWTYGHMTCVFGAVWFFLAGMGEPLSFWKIGGLWVLAYFITLLPVSINGLGVQELSIAVLYTTFGGVSREAGLALAVLMRMLYMIASLPGAFFLPGLLQRRNQPSVPGTNGNPMP</sequence>
<dbReference type="PANTHER" id="PTHR40277">
    <property type="entry name" value="BLL5419 PROTEIN"/>
    <property type="match status" value="1"/>
</dbReference>
<protein>
    <submittedName>
        <fullName evidence="7">Predicted integral membrane protein</fullName>
    </submittedName>
</protein>
<dbReference type="RefSeq" id="WP_075073236.1">
    <property type="nucleotide sequence ID" value="NZ_DF967972.1"/>
</dbReference>
<evidence type="ECO:0000256" key="2">
    <source>
        <dbReference type="ARBA" id="ARBA00022475"/>
    </source>
</evidence>
<accession>A0A0S7BH98</accession>
<evidence type="ECO:0000313" key="7">
    <source>
        <dbReference type="EMBL" id="GAP13939.1"/>
    </source>
</evidence>
<reference evidence="7" key="1">
    <citation type="submission" date="2015-07" db="EMBL/GenBank/DDBJ databases">
        <title>Draft Genome Sequences of Anaerolinea thermolimosa IMO-1, Bellilinea caldifistulae GOMI-1, Leptolinea tardivitalis YMTK-2, Levilinea saccharolytica KIBI-1,Longilinea arvoryzae KOME-1, Previously Described as Members of the Anaerolineaceae (Chloroflexi).</title>
        <authorList>
            <person name="Sekiguchi Y."/>
            <person name="Ohashi A."/>
            <person name="Matsuura N."/>
            <person name="Tourlousse M.D."/>
        </authorList>
    </citation>
    <scope>NUCLEOTIDE SEQUENCE [LARGE SCALE GENOMIC DNA]</scope>
    <source>
        <strain evidence="7">KOME-1</strain>
    </source>
</reference>
<evidence type="ECO:0000313" key="8">
    <source>
        <dbReference type="Proteomes" id="UP000055060"/>
    </source>
</evidence>
<evidence type="ECO:0000256" key="6">
    <source>
        <dbReference type="SAM" id="Phobius"/>
    </source>
</evidence>
<dbReference type="Proteomes" id="UP000055060">
    <property type="component" value="Unassembled WGS sequence"/>
</dbReference>
<proteinExistence type="predicted"/>
<evidence type="ECO:0000256" key="1">
    <source>
        <dbReference type="ARBA" id="ARBA00004651"/>
    </source>
</evidence>
<comment type="subcellular location">
    <subcellularLocation>
        <location evidence="1">Cell membrane</location>
        <topology evidence="1">Multi-pass membrane protein</topology>
    </subcellularLocation>
</comment>
<keyword evidence="5 6" id="KW-0472">Membrane</keyword>
<dbReference type="GO" id="GO:0005886">
    <property type="term" value="C:plasma membrane"/>
    <property type="evidence" value="ECO:0007669"/>
    <property type="project" value="UniProtKB-SubCell"/>
</dbReference>
<keyword evidence="8" id="KW-1185">Reference proteome</keyword>
<feature type="transmembrane region" description="Helical" evidence="6">
    <location>
        <begin position="86"/>
        <end position="106"/>
    </location>
</feature>
<keyword evidence="3 6" id="KW-0812">Transmembrane</keyword>
<feature type="transmembrane region" description="Helical" evidence="6">
    <location>
        <begin position="243"/>
        <end position="264"/>
    </location>
</feature>
<keyword evidence="2" id="KW-1003">Cell membrane</keyword>
<feature type="transmembrane region" description="Helical" evidence="6">
    <location>
        <begin position="284"/>
        <end position="307"/>
    </location>
</feature>
<feature type="transmembrane region" description="Helical" evidence="6">
    <location>
        <begin position="212"/>
        <end position="231"/>
    </location>
</feature>
<dbReference type="OrthoDB" id="5470260at2"/>
<organism evidence="7">
    <name type="scientific">Longilinea arvoryzae</name>
    <dbReference type="NCBI Taxonomy" id="360412"/>
    <lineage>
        <taxon>Bacteria</taxon>
        <taxon>Bacillati</taxon>
        <taxon>Chloroflexota</taxon>
        <taxon>Anaerolineae</taxon>
        <taxon>Anaerolineales</taxon>
        <taxon>Anaerolineaceae</taxon>
        <taxon>Longilinea</taxon>
    </lineage>
</organism>
<name>A0A0S7BH98_9CHLR</name>
<keyword evidence="4 6" id="KW-1133">Transmembrane helix</keyword>
<dbReference type="InterPro" id="IPR022791">
    <property type="entry name" value="L-PG_synthase/AglD"/>
</dbReference>